<dbReference type="PIRSF" id="PIRSF001535">
    <property type="entry name" value="ProRS_1"/>
    <property type="match status" value="1"/>
</dbReference>
<evidence type="ECO:0000256" key="11">
    <source>
        <dbReference type="ARBA" id="ARBA00060755"/>
    </source>
</evidence>
<accession>A0A857DHM5</accession>
<keyword evidence="4 12" id="KW-0436">Ligase</keyword>
<evidence type="ECO:0000256" key="3">
    <source>
        <dbReference type="ARBA" id="ARBA00022490"/>
    </source>
</evidence>
<evidence type="ECO:0000256" key="2">
    <source>
        <dbReference type="ARBA" id="ARBA00011738"/>
    </source>
</evidence>
<keyword evidence="7 12" id="KW-0648">Protein biosynthesis</keyword>
<dbReference type="Gene3D" id="3.30.930.10">
    <property type="entry name" value="Bira Bifunctional Protein, Domain 2"/>
    <property type="match status" value="2"/>
</dbReference>
<evidence type="ECO:0000313" key="15">
    <source>
        <dbReference type="Proteomes" id="UP000430508"/>
    </source>
</evidence>
<dbReference type="EMBL" id="CP046996">
    <property type="protein sequence ID" value="QHA00211.1"/>
    <property type="molecule type" value="Genomic_DNA"/>
</dbReference>
<dbReference type="Pfam" id="PF00587">
    <property type="entry name" value="tRNA-synt_2b"/>
    <property type="match status" value="1"/>
</dbReference>
<evidence type="ECO:0000256" key="8">
    <source>
        <dbReference type="ARBA" id="ARBA00023146"/>
    </source>
</evidence>
<dbReference type="PROSITE" id="PS50862">
    <property type="entry name" value="AA_TRNA_LIGASE_II"/>
    <property type="match status" value="1"/>
</dbReference>
<dbReference type="SUPFAM" id="SSF55681">
    <property type="entry name" value="Class II aaRS and biotin synthetases"/>
    <property type="match status" value="1"/>
</dbReference>
<dbReference type="Pfam" id="PF04073">
    <property type="entry name" value="tRNA_edit"/>
    <property type="match status" value="1"/>
</dbReference>
<dbReference type="AlphaFoldDB" id="A0A857DHM5"/>
<dbReference type="PANTHER" id="PTHR42753">
    <property type="entry name" value="MITOCHONDRIAL RIBOSOME PROTEIN L39/PROLYL-TRNA LIGASE FAMILY MEMBER"/>
    <property type="match status" value="1"/>
</dbReference>
<evidence type="ECO:0000256" key="6">
    <source>
        <dbReference type="ARBA" id="ARBA00022840"/>
    </source>
</evidence>
<dbReference type="InterPro" id="IPR050062">
    <property type="entry name" value="Pro-tRNA_synthetase"/>
</dbReference>
<dbReference type="Proteomes" id="UP000430508">
    <property type="component" value="Chromosome"/>
</dbReference>
<keyword evidence="6 12" id="KW-0067">ATP-binding</keyword>
<dbReference type="RefSeq" id="WP_025205407.1">
    <property type="nucleotide sequence ID" value="NZ_CP046996.1"/>
</dbReference>
<dbReference type="InterPro" id="IPR002314">
    <property type="entry name" value="aa-tRNA-synt_IIb"/>
</dbReference>
<reference evidence="14 15" key="1">
    <citation type="submission" date="2019-12" db="EMBL/GenBank/DDBJ databases">
        <title>Sequence classification of anaerobic respiratory reductive dehalogenases: First we see many, then we see few.</title>
        <authorList>
            <person name="Molenda O."/>
            <person name="Puentes Jacome L.A."/>
            <person name="Cao X."/>
            <person name="Nesbo C.L."/>
            <person name="Tang S."/>
            <person name="Morson N."/>
            <person name="Patron J."/>
            <person name="Lomheim L."/>
            <person name="Wishart D.S."/>
            <person name="Edwards E.A."/>
        </authorList>
    </citation>
    <scope>NUCLEOTIDE SEQUENCE [LARGE SCALE GENOMIC DNA]</scope>
    <source>
        <strain evidence="14 15">12DCA</strain>
    </source>
</reference>
<dbReference type="FunFam" id="3.30.930.10:FF:000065">
    <property type="entry name" value="Proline--tRNA ligase"/>
    <property type="match status" value="1"/>
</dbReference>
<evidence type="ECO:0000256" key="7">
    <source>
        <dbReference type="ARBA" id="ARBA00022917"/>
    </source>
</evidence>
<dbReference type="Pfam" id="PF03129">
    <property type="entry name" value="HGTP_anticodon"/>
    <property type="match status" value="1"/>
</dbReference>
<dbReference type="InterPro" id="IPR023717">
    <property type="entry name" value="Pro-tRNA-Synthase_IIa_type1"/>
</dbReference>
<evidence type="ECO:0000259" key="13">
    <source>
        <dbReference type="PROSITE" id="PS50862"/>
    </source>
</evidence>
<dbReference type="SUPFAM" id="SSF55826">
    <property type="entry name" value="YbaK/ProRS associated domain"/>
    <property type="match status" value="1"/>
</dbReference>
<evidence type="ECO:0000256" key="10">
    <source>
        <dbReference type="ARBA" id="ARBA00053664"/>
    </source>
</evidence>
<dbReference type="Gene3D" id="3.40.50.800">
    <property type="entry name" value="Anticodon-binding domain"/>
    <property type="match status" value="1"/>
</dbReference>
<dbReference type="CDD" id="cd00861">
    <property type="entry name" value="ProRS_anticodon_short"/>
    <property type="match status" value="1"/>
</dbReference>
<evidence type="ECO:0000256" key="4">
    <source>
        <dbReference type="ARBA" id="ARBA00022598"/>
    </source>
</evidence>
<dbReference type="InterPro" id="IPR004500">
    <property type="entry name" value="Pro-tRNA-synth_IIa_bac-type"/>
</dbReference>
<gene>
    <name evidence="12" type="primary">proS</name>
    <name evidence="14" type="ORF">GQ588_05880</name>
</gene>
<evidence type="ECO:0000256" key="9">
    <source>
        <dbReference type="ARBA" id="ARBA00047671"/>
    </source>
</evidence>
<dbReference type="GO" id="GO:0004827">
    <property type="term" value="F:proline-tRNA ligase activity"/>
    <property type="evidence" value="ECO:0007669"/>
    <property type="project" value="UniProtKB-UniRule"/>
</dbReference>
<comment type="subunit">
    <text evidence="2 12">Homodimer.</text>
</comment>
<dbReference type="InterPro" id="IPR036754">
    <property type="entry name" value="YbaK/aa-tRNA-synt-asso_dom_sf"/>
</dbReference>
<organism evidence="14 15">
    <name type="scientific">Dehalobacter restrictus</name>
    <dbReference type="NCBI Taxonomy" id="55583"/>
    <lineage>
        <taxon>Bacteria</taxon>
        <taxon>Bacillati</taxon>
        <taxon>Bacillota</taxon>
        <taxon>Clostridia</taxon>
        <taxon>Eubacteriales</taxon>
        <taxon>Desulfitobacteriaceae</taxon>
        <taxon>Dehalobacter</taxon>
    </lineage>
</organism>
<dbReference type="InterPro" id="IPR004154">
    <property type="entry name" value="Anticodon-bd"/>
</dbReference>
<dbReference type="InterPro" id="IPR007214">
    <property type="entry name" value="YbaK/aa-tRNA-synth-assoc-dom"/>
</dbReference>
<keyword evidence="8 12" id="KW-0030">Aminoacyl-tRNA synthetase</keyword>
<comment type="function">
    <text evidence="10 12">Catalyzes the attachment of proline to tRNA(Pro) in a two-step reaction: proline is first activated by ATP to form Pro-AMP and then transferred to the acceptor end of tRNA(Pro). As ProRS can inadvertently accommodate and process non-cognate amino acids such as alanine and cysteine, to avoid such errors it has two additional distinct editing activities against alanine. One activity is designated as 'pretransfer' editing and involves the tRNA(Pro)-independent hydrolysis of activated Ala-AMP. The other activity is designated 'posttransfer' editing and involves deacylation of mischarged Ala-tRNA(Pro). The misacylated Cys-tRNA(Pro) is not edited by ProRS.</text>
</comment>
<dbReference type="PRINTS" id="PR01046">
    <property type="entry name" value="TRNASYNTHPRO"/>
</dbReference>
<name>A0A857DHM5_9FIRM</name>
<dbReference type="GO" id="GO:0140096">
    <property type="term" value="F:catalytic activity, acting on a protein"/>
    <property type="evidence" value="ECO:0007669"/>
    <property type="project" value="UniProtKB-ARBA"/>
</dbReference>
<dbReference type="GO" id="GO:0016740">
    <property type="term" value="F:transferase activity"/>
    <property type="evidence" value="ECO:0007669"/>
    <property type="project" value="UniProtKB-ARBA"/>
</dbReference>
<dbReference type="HAMAP" id="MF_01569">
    <property type="entry name" value="Pro_tRNA_synth_type1"/>
    <property type="match status" value="1"/>
</dbReference>
<dbReference type="InterPro" id="IPR045864">
    <property type="entry name" value="aa-tRNA-synth_II/BPL/LPL"/>
</dbReference>
<dbReference type="CDD" id="cd00779">
    <property type="entry name" value="ProRS_core_prok"/>
    <property type="match status" value="1"/>
</dbReference>
<evidence type="ECO:0000256" key="5">
    <source>
        <dbReference type="ARBA" id="ARBA00022741"/>
    </source>
</evidence>
<dbReference type="SUPFAM" id="SSF52954">
    <property type="entry name" value="Class II aaRS ABD-related"/>
    <property type="match status" value="1"/>
</dbReference>
<proteinExistence type="inferred from homology"/>
<dbReference type="NCBIfam" id="NF006625">
    <property type="entry name" value="PRK09194.1"/>
    <property type="match status" value="1"/>
</dbReference>
<dbReference type="GO" id="GO:0002161">
    <property type="term" value="F:aminoacyl-tRNA deacylase activity"/>
    <property type="evidence" value="ECO:0007669"/>
    <property type="project" value="InterPro"/>
</dbReference>
<dbReference type="GO" id="GO:0005829">
    <property type="term" value="C:cytosol"/>
    <property type="evidence" value="ECO:0007669"/>
    <property type="project" value="TreeGrafter"/>
</dbReference>
<dbReference type="CDD" id="cd04334">
    <property type="entry name" value="ProRS-INS"/>
    <property type="match status" value="1"/>
</dbReference>
<dbReference type="InterPro" id="IPR033730">
    <property type="entry name" value="ProRS_core_prok"/>
</dbReference>
<evidence type="ECO:0000313" key="14">
    <source>
        <dbReference type="EMBL" id="QHA00211.1"/>
    </source>
</evidence>
<dbReference type="InterPro" id="IPR002316">
    <property type="entry name" value="Pro-tRNA-ligase_IIa"/>
</dbReference>
<protein>
    <recommendedName>
        <fullName evidence="12">Proline--tRNA ligase</fullName>
        <ecNumber evidence="12">6.1.1.15</ecNumber>
    </recommendedName>
    <alternativeName>
        <fullName evidence="12">Prolyl-tRNA synthetase</fullName>
        <shortName evidence="12">ProRS</shortName>
    </alternativeName>
</protein>
<keyword evidence="3 12" id="KW-0963">Cytoplasm</keyword>
<comment type="similarity">
    <text evidence="11 12">Belongs to the class-II aminoacyl-tRNA synthetase family. ProS type 1 subfamily.</text>
</comment>
<comment type="domain">
    <text evidence="12">Consists of three domains: the N-terminal catalytic domain, the editing domain and the C-terminal anticodon-binding domain.</text>
</comment>
<dbReference type="InterPro" id="IPR006195">
    <property type="entry name" value="aa-tRNA-synth_II"/>
</dbReference>
<dbReference type="InterPro" id="IPR036621">
    <property type="entry name" value="Anticodon-bd_dom_sf"/>
</dbReference>
<dbReference type="GO" id="GO:0005524">
    <property type="term" value="F:ATP binding"/>
    <property type="evidence" value="ECO:0007669"/>
    <property type="project" value="UniProtKB-UniRule"/>
</dbReference>
<evidence type="ECO:0000256" key="12">
    <source>
        <dbReference type="HAMAP-Rule" id="MF_01569"/>
    </source>
</evidence>
<dbReference type="EC" id="6.1.1.15" evidence="12"/>
<comment type="subcellular location">
    <subcellularLocation>
        <location evidence="1 12">Cytoplasm</location>
    </subcellularLocation>
</comment>
<dbReference type="GO" id="GO:0006433">
    <property type="term" value="P:prolyl-tRNA aminoacylation"/>
    <property type="evidence" value="ECO:0007669"/>
    <property type="project" value="UniProtKB-UniRule"/>
</dbReference>
<dbReference type="NCBIfam" id="TIGR00409">
    <property type="entry name" value="proS_fam_II"/>
    <property type="match status" value="1"/>
</dbReference>
<dbReference type="Gene3D" id="3.90.960.10">
    <property type="entry name" value="YbaK/aminoacyl-tRNA synthetase-associated domain"/>
    <property type="match status" value="1"/>
</dbReference>
<comment type="catalytic activity">
    <reaction evidence="9 12">
        <text>tRNA(Pro) + L-proline + ATP = L-prolyl-tRNA(Pro) + AMP + diphosphate</text>
        <dbReference type="Rhea" id="RHEA:14305"/>
        <dbReference type="Rhea" id="RHEA-COMP:9700"/>
        <dbReference type="Rhea" id="RHEA-COMP:9702"/>
        <dbReference type="ChEBI" id="CHEBI:30616"/>
        <dbReference type="ChEBI" id="CHEBI:33019"/>
        <dbReference type="ChEBI" id="CHEBI:60039"/>
        <dbReference type="ChEBI" id="CHEBI:78442"/>
        <dbReference type="ChEBI" id="CHEBI:78532"/>
        <dbReference type="ChEBI" id="CHEBI:456215"/>
        <dbReference type="EC" id="6.1.1.15"/>
    </reaction>
</comment>
<dbReference type="PANTHER" id="PTHR42753:SF2">
    <property type="entry name" value="PROLINE--TRNA LIGASE"/>
    <property type="match status" value="1"/>
</dbReference>
<evidence type="ECO:0000256" key="1">
    <source>
        <dbReference type="ARBA" id="ARBA00004496"/>
    </source>
</evidence>
<dbReference type="FunFam" id="3.30.930.10:FF:000066">
    <property type="entry name" value="Proline--tRNA ligase"/>
    <property type="match status" value="1"/>
</dbReference>
<feature type="domain" description="Aminoacyl-transfer RNA synthetases class-II family profile" evidence="13">
    <location>
        <begin position="33"/>
        <end position="467"/>
    </location>
</feature>
<sequence>MKVSQLLNPTLREVPAEAEVISHQLMLRAGFIRKAAAGIYTYLPLGLRVIKKIEQIVREEMDAKGGQEVMLPIVQPAELWKETGRWDVYGPEMFRLKDRHDREFCLGPTHEEVITDLVRSEVRSYKQLPLLLYQIQNKYRDERRPRFGLMRGREFIMKDLYSFDRDPEGSRESYRKMYEAYERIFTRCGLTFRAVEADAGAIGGTGGTHEFMVLAESGEAAVVFCPDCDYAANVEKAECLPHPDTDQDILAGRTGEVHTPNIKTIDQLADFLKINKSSLIKTLLYKGDDRFILVLVRGDREVNEIKVNNMLGPFLNLRMADPEEVREVFNCEHGFIGPVGLKDVYVAADLEVAEMKQGVCGANKKDYHLLGVACGKDFIPAKIADLRMVTPGEPCPKCQGRLQEARGIEVGQVFNLGTKYSQALQATYLDDTGKEKVCYMGCYGIGVSRTMAAAIEQNYDENGIIWPMPIAPYHCIIVPVSLKDENVVATAERLYEELKALGIETVYDDRDERPGVKFKDADLVGYPLRLTIGAKALAEGKVELYNRSTRQVELVEADRVCSLVTEIIKEACRV</sequence>
<dbReference type="InterPro" id="IPR044140">
    <property type="entry name" value="ProRS_anticodon_short"/>
</dbReference>
<keyword evidence="5 12" id="KW-0547">Nucleotide-binding</keyword>